<sequence>MYRQRGFTLIEILVVLVLIGITLGLVGINLMPDQRRELGEEAQRLALLIEQAQEEAVLSGNTLGFELSANGYRFVRENAAVSDVPGDTDKPAWSVVEDDELLRPRQWRAAIAVEALSINGQPVPLPMKSPLLLSPTGLGEPFELDLALEGYRIQLAGDGRRVRVVSATAPG</sequence>
<dbReference type="PROSITE" id="PS00409">
    <property type="entry name" value="PROKAR_NTER_METHYL"/>
    <property type="match status" value="1"/>
</dbReference>
<name>A0ABU9D9I0_9PROT</name>
<dbReference type="InterPro" id="IPR022346">
    <property type="entry name" value="T2SS_GspH"/>
</dbReference>
<evidence type="ECO:0000256" key="11">
    <source>
        <dbReference type="SAM" id="Phobius"/>
    </source>
</evidence>
<dbReference type="InterPro" id="IPR002416">
    <property type="entry name" value="T2SS_protein-GspH"/>
</dbReference>
<keyword evidence="5" id="KW-0997">Cell inner membrane</keyword>
<evidence type="ECO:0000256" key="3">
    <source>
        <dbReference type="ARBA" id="ARBA00022475"/>
    </source>
</evidence>
<evidence type="ECO:0000256" key="2">
    <source>
        <dbReference type="ARBA" id="ARBA00021549"/>
    </source>
</evidence>
<keyword evidence="4" id="KW-0488">Methylation</keyword>
<keyword evidence="8 11" id="KW-0472">Membrane</keyword>
<evidence type="ECO:0000256" key="9">
    <source>
        <dbReference type="ARBA" id="ARBA00025772"/>
    </source>
</evidence>
<dbReference type="Proteomes" id="UP001446205">
    <property type="component" value="Unassembled WGS sequence"/>
</dbReference>
<evidence type="ECO:0000256" key="1">
    <source>
        <dbReference type="ARBA" id="ARBA00004377"/>
    </source>
</evidence>
<evidence type="ECO:0000259" key="12">
    <source>
        <dbReference type="Pfam" id="PF12019"/>
    </source>
</evidence>
<dbReference type="RefSeq" id="WP_341371241.1">
    <property type="nucleotide sequence ID" value="NZ_JBBPCO010000010.1"/>
</dbReference>
<protein>
    <recommendedName>
        <fullName evidence="2">Type II secretion system protein H</fullName>
    </recommendedName>
    <alternativeName>
        <fullName evidence="10">General secretion pathway protein H</fullName>
    </alternativeName>
</protein>
<comment type="subcellular location">
    <subcellularLocation>
        <location evidence="1">Cell inner membrane</location>
        <topology evidence="1">Single-pass membrane protein</topology>
    </subcellularLocation>
</comment>
<organism evidence="13 14">
    <name type="scientific">Thermithiobacillus plumbiphilus</name>
    <dbReference type="NCBI Taxonomy" id="1729899"/>
    <lineage>
        <taxon>Bacteria</taxon>
        <taxon>Pseudomonadati</taxon>
        <taxon>Pseudomonadota</taxon>
        <taxon>Acidithiobacillia</taxon>
        <taxon>Acidithiobacillales</taxon>
        <taxon>Thermithiobacillaceae</taxon>
        <taxon>Thermithiobacillus</taxon>
    </lineage>
</organism>
<dbReference type="InterPro" id="IPR049875">
    <property type="entry name" value="TypeII_GspH"/>
</dbReference>
<keyword evidence="14" id="KW-1185">Reference proteome</keyword>
<evidence type="ECO:0000256" key="4">
    <source>
        <dbReference type="ARBA" id="ARBA00022481"/>
    </source>
</evidence>
<keyword evidence="3" id="KW-1003">Cell membrane</keyword>
<evidence type="ECO:0000313" key="14">
    <source>
        <dbReference type="Proteomes" id="UP001446205"/>
    </source>
</evidence>
<comment type="caution">
    <text evidence="13">The sequence shown here is derived from an EMBL/GenBank/DDBJ whole genome shotgun (WGS) entry which is preliminary data.</text>
</comment>
<proteinExistence type="inferred from homology"/>
<feature type="transmembrane region" description="Helical" evidence="11">
    <location>
        <begin position="6"/>
        <end position="28"/>
    </location>
</feature>
<evidence type="ECO:0000256" key="10">
    <source>
        <dbReference type="ARBA" id="ARBA00030775"/>
    </source>
</evidence>
<dbReference type="SUPFAM" id="SSF54523">
    <property type="entry name" value="Pili subunits"/>
    <property type="match status" value="1"/>
</dbReference>
<dbReference type="Pfam" id="PF07963">
    <property type="entry name" value="N_methyl"/>
    <property type="match status" value="1"/>
</dbReference>
<evidence type="ECO:0000256" key="6">
    <source>
        <dbReference type="ARBA" id="ARBA00022692"/>
    </source>
</evidence>
<dbReference type="PRINTS" id="PR00885">
    <property type="entry name" value="BCTERIALGSPH"/>
</dbReference>
<keyword evidence="6 11" id="KW-0812">Transmembrane</keyword>
<gene>
    <name evidence="13" type="primary">gspH</name>
    <name evidence="13" type="ORF">WOB96_10470</name>
</gene>
<dbReference type="InterPro" id="IPR012902">
    <property type="entry name" value="N_methyl_site"/>
</dbReference>
<dbReference type="EMBL" id="JBBPCO010000010">
    <property type="protein sequence ID" value="MEK8090184.1"/>
    <property type="molecule type" value="Genomic_DNA"/>
</dbReference>
<dbReference type="Pfam" id="PF12019">
    <property type="entry name" value="GspH"/>
    <property type="match status" value="1"/>
</dbReference>
<dbReference type="NCBIfam" id="TIGR01708">
    <property type="entry name" value="typeII_sec_gspH"/>
    <property type="match status" value="1"/>
</dbReference>
<comment type="similarity">
    <text evidence="9">Belongs to the GSP H family.</text>
</comment>
<evidence type="ECO:0000256" key="8">
    <source>
        <dbReference type="ARBA" id="ARBA00023136"/>
    </source>
</evidence>
<keyword evidence="7 11" id="KW-1133">Transmembrane helix</keyword>
<evidence type="ECO:0000256" key="5">
    <source>
        <dbReference type="ARBA" id="ARBA00022519"/>
    </source>
</evidence>
<dbReference type="NCBIfam" id="TIGR02532">
    <property type="entry name" value="IV_pilin_GFxxxE"/>
    <property type="match status" value="1"/>
</dbReference>
<accession>A0ABU9D9I0</accession>
<feature type="domain" description="General secretion pathway GspH" evidence="12">
    <location>
        <begin position="41"/>
        <end position="165"/>
    </location>
</feature>
<evidence type="ECO:0000256" key="7">
    <source>
        <dbReference type="ARBA" id="ARBA00022989"/>
    </source>
</evidence>
<evidence type="ECO:0000313" key="13">
    <source>
        <dbReference type="EMBL" id="MEK8090184.1"/>
    </source>
</evidence>
<dbReference type="InterPro" id="IPR045584">
    <property type="entry name" value="Pilin-like"/>
</dbReference>
<dbReference type="Gene3D" id="3.55.40.10">
    <property type="entry name" value="minor pseudopilin epsh domain"/>
    <property type="match status" value="1"/>
</dbReference>
<reference evidence="13 14" key="1">
    <citation type="submission" date="2024-04" db="EMBL/GenBank/DDBJ databases">
        <authorList>
            <person name="Abashina T."/>
            <person name="Shaikin A."/>
        </authorList>
    </citation>
    <scope>NUCLEOTIDE SEQUENCE [LARGE SCALE GENOMIC DNA]</scope>
    <source>
        <strain evidence="13 14">AAFK</strain>
    </source>
</reference>